<evidence type="ECO:0000313" key="2">
    <source>
        <dbReference type="EMBL" id="SCE92363.1"/>
    </source>
</evidence>
<accession>A0A1C4W854</accession>
<gene>
    <name evidence="2" type="ORF">GA0070214_103316</name>
</gene>
<dbReference type="Proteomes" id="UP000199629">
    <property type="component" value="Unassembled WGS sequence"/>
</dbReference>
<dbReference type="AlphaFoldDB" id="A0A1C4W854"/>
<dbReference type="EMBL" id="FMCS01000003">
    <property type="protein sequence ID" value="SCE92363.1"/>
    <property type="molecule type" value="Genomic_DNA"/>
</dbReference>
<name>A0A1C4W854_9ACTN</name>
<keyword evidence="1" id="KW-0472">Membrane</keyword>
<feature type="transmembrane region" description="Helical" evidence="1">
    <location>
        <begin position="113"/>
        <end position="133"/>
    </location>
</feature>
<dbReference type="RefSeq" id="WP_139141818.1">
    <property type="nucleotide sequence ID" value="NZ_FMCS01000003.1"/>
</dbReference>
<organism evidence="2 3">
    <name type="scientific">Micromonospora chaiyaphumensis</name>
    <dbReference type="NCBI Taxonomy" id="307119"/>
    <lineage>
        <taxon>Bacteria</taxon>
        <taxon>Bacillati</taxon>
        <taxon>Actinomycetota</taxon>
        <taxon>Actinomycetes</taxon>
        <taxon>Micromonosporales</taxon>
        <taxon>Micromonosporaceae</taxon>
        <taxon>Micromonospora</taxon>
    </lineage>
</organism>
<feature type="transmembrane region" description="Helical" evidence="1">
    <location>
        <begin position="53"/>
        <end position="71"/>
    </location>
</feature>
<evidence type="ECO:0000313" key="3">
    <source>
        <dbReference type="Proteomes" id="UP000199629"/>
    </source>
</evidence>
<evidence type="ECO:0000256" key="1">
    <source>
        <dbReference type="SAM" id="Phobius"/>
    </source>
</evidence>
<reference evidence="3" key="1">
    <citation type="submission" date="2016-06" db="EMBL/GenBank/DDBJ databases">
        <authorList>
            <person name="Varghese N."/>
            <person name="Submissions Spin"/>
        </authorList>
    </citation>
    <scope>NUCLEOTIDE SEQUENCE [LARGE SCALE GENOMIC DNA]</scope>
    <source>
        <strain evidence="3">DSM 45246</strain>
    </source>
</reference>
<feature type="transmembrane region" description="Helical" evidence="1">
    <location>
        <begin position="145"/>
        <end position="168"/>
    </location>
</feature>
<keyword evidence="1" id="KW-0812">Transmembrane</keyword>
<keyword evidence="1" id="KW-1133">Transmembrane helix</keyword>
<proteinExistence type="predicted"/>
<keyword evidence="3" id="KW-1185">Reference proteome</keyword>
<sequence>MTVPSYDGVLAEFSALRTEIDSRSKYQQQILSLQLTLTSALFGLGLAKPVPLGILLVIPLTSYLLCARYIGQRSAIRWASRYISEQLSPRVPGGLGWSAWVARNRRPDRLFDWYAPMLICFPGASLLALGWTLRLVFVPGHRSGWATTGLVIVWLAGLFAAAGCGYLVSRVFRDRSPAAPSNP</sequence>
<protein>
    <submittedName>
        <fullName evidence="2">Uncharacterized protein</fullName>
    </submittedName>
</protein>